<dbReference type="InterPro" id="IPR037913">
    <property type="entry name" value="ACD_IbpA/B"/>
</dbReference>
<organism evidence="5 6">
    <name type="scientific">Rhizobium leguminosarum</name>
    <dbReference type="NCBI Taxonomy" id="384"/>
    <lineage>
        <taxon>Bacteria</taxon>
        <taxon>Pseudomonadati</taxon>
        <taxon>Pseudomonadota</taxon>
        <taxon>Alphaproteobacteria</taxon>
        <taxon>Hyphomicrobiales</taxon>
        <taxon>Rhizobiaceae</taxon>
        <taxon>Rhizobium/Agrobacterium group</taxon>
        <taxon>Rhizobium</taxon>
    </lineage>
</organism>
<evidence type="ECO:0000259" key="4">
    <source>
        <dbReference type="PROSITE" id="PS01031"/>
    </source>
</evidence>
<feature type="domain" description="SHSP" evidence="4">
    <location>
        <begin position="30"/>
        <end position="140"/>
    </location>
</feature>
<proteinExistence type="inferred from homology"/>
<dbReference type="Gene3D" id="2.60.40.790">
    <property type="match status" value="1"/>
</dbReference>
<dbReference type="EMBL" id="CP016286">
    <property type="protein sequence ID" value="ANP84739.1"/>
    <property type="molecule type" value="Genomic_DNA"/>
</dbReference>
<dbReference type="SUPFAM" id="SSF49764">
    <property type="entry name" value="HSP20-like chaperones"/>
    <property type="match status" value="1"/>
</dbReference>
<reference evidence="5 6" key="1">
    <citation type="submission" date="2016-06" db="EMBL/GenBank/DDBJ databases">
        <title>Microsymbionts genomes from the relict species Vavilovia formosa.</title>
        <authorList>
            <person name="Chirak E."/>
            <person name="Kimeklis A."/>
            <person name="Andronov E."/>
        </authorList>
    </citation>
    <scope>NUCLEOTIDE SEQUENCE [LARGE SCALE GENOMIC DNA]</scope>
    <source>
        <strain evidence="5 6">Vaf10</strain>
    </source>
</reference>
<dbReference type="PANTHER" id="PTHR47062:SF1">
    <property type="entry name" value="SMALL HEAT SHOCK PROTEIN IBPA"/>
    <property type="match status" value="1"/>
</dbReference>
<dbReference type="OrthoDB" id="9810618at2"/>
<dbReference type="Pfam" id="PF00011">
    <property type="entry name" value="HSP20"/>
    <property type="match status" value="1"/>
</dbReference>
<dbReference type="PROSITE" id="PS01031">
    <property type="entry name" value="SHSP"/>
    <property type="match status" value="1"/>
</dbReference>
<evidence type="ECO:0000313" key="6">
    <source>
        <dbReference type="Proteomes" id="UP000092691"/>
    </source>
</evidence>
<name>A0A1B1C4U0_RHILE</name>
<dbReference type="RefSeq" id="WP_065279345.1">
    <property type="nucleotide sequence ID" value="NZ_CP016286.1"/>
</dbReference>
<dbReference type="CDD" id="cd06470">
    <property type="entry name" value="ACD_IbpA-B_like"/>
    <property type="match status" value="1"/>
</dbReference>
<sequence>MRTNLDFSPLIRSSVGFERMLNALEAARRAETIDNWPPYDIVKTGEDEYRIAMAVAGFSQDELAIIQEQNMLVVSGQKANGEDVQYLHRGIAGRSFQRRFELADHVKVVDAGLVNGLLTIDLKREIPEEMKPRQIEIGTGNAMPKAETKQIEAETQAA</sequence>
<accession>A0A1B1C4U0</accession>
<gene>
    <name evidence="5" type="ORF">BA011_02610</name>
</gene>
<evidence type="ECO:0000256" key="3">
    <source>
        <dbReference type="RuleBase" id="RU003616"/>
    </source>
</evidence>
<evidence type="ECO:0000313" key="5">
    <source>
        <dbReference type="EMBL" id="ANP84739.1"/>
    </source>
</evidence>
<dbReference type="AlphaFoldDB" id="A0A1B1C4U0"/>
<dbReference type="InterPro" id="IPR002068">
    <property type="entry name" value="A-crystallin/Hsp20_dom"/>
</dbReference>
<comment type="similarity">
    <text evidence="2 3">Belongs to the small heat shock protein (HSP20) family.</text>
</comment>
<protein>
    <submittedName>
        <fullName evidence="5">Molecular chaperone Hsp20</fullName>
    </submittedName>
</protein>
<dbReference type="InterPro" id="IPR008978">
    <property type="entry name" value="HSP20-like_chaperone"/>
</dbReference>
<keyword evidence="1" id="KW-0346">Stress response</keyword>
<evidence type="ECO:0000256" key="2">
    <source>
        <dbReference type="PROSITE-ProRule" id="PRU00285"/>
    </source>
</evidence>
<dbReference type="PANTHER" id="PTHR47062">
    <property type="match status" value="1"/>
</dbReference>
<dbReference type="Proteomes" id="UP000092691">
    <property type="component" value="Chromosome"/>
</dbReference>
<evidence type="ECO:0000256" key="1">
    <source>
        <dbReference type="ARBA" id="ARBA00023016"/>
    </source>
</evidence>